<gene>
    <name evidence="1" type="ORF">APY09_02840</name>
</gene>
<comment type="caution">
    <text evidence="1">The sequence shown here is derived from an EMBL/GenBank/DDBJ whole genome shotgun (WGS) entry which is preliminary data.</text>
</comment>
<sequence length="98" mass="10852">MSDFQMNPVDVQEASVLMSRLADRMSDLELTKSDDSFDCGDAVVQEALAYFVSMYNKRGQTTRKWLNGCSDSLHTTAQASADTDDEAAEFFAALRAKL</sequence>
<proteinExistence type="predicted"/>
<dbReference type="AlphaFoldDB" id="A0A0V8RZ46"/>
<evidence type="ECO:0000313" key="1">
    <source>
        <dbReference type="EMBL" id="KSW13307.1"/>
    </source>
</evidence>
<protein>
    <submittedName>
        <fullName evidence="1">Protein HldE</fullName>
    </submittedName>
</protein>
<dbReference type="Proteomes" id="UP000054686">
    <property type="component" value="Unassembled WGS sequence"/>
</dbReference>
<name>A0A0V8RZ46_9ACTO</name>
<dbReference type="OrthoDB" id="3268307at2"/>
<accession>A0A0V8RZ46</accession>
<evidence type="ECO:0000313" key="2">
    <source>
        <dbReference type="Proteomes" id="UP000054686"/>
    </source>
</evidence>
<dbReference type="RefSeq" id="WP_060566084.1">
    <property type="nucleotide sequence ID" value="NZ_CP040006.1"/>
</dbReference>
<reference evidence="1 2" key="1">
    <citation type="submission" date="2015-10" db="EMBL/GenBank/DDBJ databases">
        <title>Draft Genome of Actinomyces odontolyticus subsp. actinosynbacter strain XH001.</title>
        <authorList>
            <person name="Mclean J.S."/>
            <person name="He X."/>
        </authorList>
    </citation>
    <scope>NUCLEOTIDE SEQUENCE [LARGE SCALE GENOMIC DNA]</scope>
    <source>
        <strain evidence="1 2">XH001</strain>
    </source>
</reference>
<dbReference type="EMBL" id="LLVT01000001">
    <property type="protein sequence ID" value="KSW13307.1"/>
    <property type="molecule type" value="Genomic_DNA"/>
</dbReference>
<organism evidence="1 2">
    <name type="scientific">Schaalia odontolytica</name>
    <dbReference type="NCBI Taxonomy" id="1660"/>
    <lineage>
        <taxon>Bacteria</taxon>
        <taxon>Bacillati</taxon>
        <taxon>Actinomycetota</taxon>
        <taxon>Actinomycetes</taxon>
        <taxon>Actinomycetales</taxon>
        <taxon>Actinomycetaceae</taxon>
        <taxon>Schaalia</taxon>
    </lineage>
</organism>